<dbReference type="Gene3D" id="1.20.120.520">
    <property type="entry name" value="nmb1532 protein domain like"/>
    <property type="match status" value="1"/>
</dbReference>
<comment type="caution">
    <text evidence="2">The sequence shown here is derived from an EMBL/GenBank/DDBJ whole genome shotgun (WGS) entry which is preliminary data.</text>
</comment>
<dbReference type="RefSeq" id="WP_273305589.1">
    <property type="nucleotide sequence ID" value="NZ_DYUD01000012.1"/>
</dbReference>
<feature type="domain" description="Hemerythrin-like" evidence="1">
    <location>
        <begin position="111"/>
        <end position="220"/>
    </location>
</feature>
<evidence type="ECO:0000259" key="1">
    <source>
        <dbReference type="Pfam" id="PF01814"/>
    </source>
</evidence>
<proteinExistence type="predicted"/>
<evidence type="ECO:0000313" key="2">
    <source>
        <dbReference type="EMBL" id="HJG88550.1"/>
    </source>
</evidence>
<accession>A0A921SU39</accession>
<dbReference type="Proteomes" id="UP000757103">
    <property type="component" value="Unassembled WGS sequence"/>
</dbReference>
<evidence type="ECO:0000313" key="3">
    <source>
        <dbReference type="Proteomes" id="UP000757103"/>
    </source>
</evidence>
<organism evidence="2 3">
    <name type="scientific">Barnesiella viscericola</name>
    <dbReference type="NCBI Taxonomy" id="397865"/>
    <lineage>
        <taxon>Bacteria</taxon>
        <taxon>Pseudomonadati</taxon>
        <taxon>Bacteroidota</taxon>
        <taxon>Bacteroidia</taxon>
        <taxon>Bacteroidales</taxon>
        <taxon>Barnesiellaceae</taxon>
        <taxon>Barnesiella</taxon>
    </lineage>
</organism>
<dbReference type="EMBL" id="DYUD01000012">
    <property type="protein sequence ID" value="HJG88550.1"/>
    <property type="molecule type" value="Genomic_DNA"/>
</dbReference>
<protein>
    <submittedName>
        <fullName evidence="2">Hemerythrin domain-containing protein</fullName>
    </submittedName>
</protein>
<reference evidence="2" key="2">
    <citation type="submission" date="2021-09" db="EMBL/GenBank/DDBJ databases">
        <authorList>
            <person name="Gilroy R."/>
        </authorList>
    </citation>
    <scope>NUCLEOTIDE SEQUENCE</scope>
    <source>
        <strain evidence="2">CHK121-7720</strain>
    </source>
</reference>
<gene>
    <name evidence="2" type="ORF">K8U91_03615</name>
</gene>
<dbReference type="Pfam" id="PF01814">
    <property type="entry name" value="Hemerythrin"/>
    <property type="match status" value="1"/>
</dbReference>
<dbReference type="InterPro" id="IPR012312">
    <property type="entry name" value="Hemerythrin-like"/>
</dbReference>
<reference evidence="2" key="1">
    <citation type="journal article" date="2021" name="PeerJ">
        <title>Extensive microbial diversity within the chicken gut microbiome revealed by metagenomics and culture.</title>
        <authorList>
            <person name="Gilroy R."/>
            <person name="Ravi A."/>
            <person name="Getino M."/>
            <person name="Pursley I."/>
            <person name="Horton D.L."/>
            <person name="Alikhan N.F."/>
            <person name="Baker D."/>
            <person name="Gharbi K."/>
            <person name="Hall N."/>
            <person name="Watson M."/>
            <person name="Adriaenssens E.M."/>
            <person name="Foster-Nyarko E."/>
            <person name="Jarju S."/>
            <person name="Secka A."/>
            <person name="Antonio M."/>
            <person name="Oren A."/>
            <person name="Chaudhuri R.R."/>
            <person name="La Ragione R."/>
            <person name="Hildebrand F."/>
            <person name="Pallen M.J."/>
        </authorList>
    </citation>
    <scope>NUCLEOTIDE SEQUENCE</scope>
    <source>
        <strain evidence="2">CHK121-7720</strain>
    </source>
</reference>
<dbReference type="AlphaFoldDB" id="A0A921SU39"/>
<name>A0A921SU39_9BACT</name>
<sequence length="231" mass="26379">MYKLGAYNQDDRMSDLVCDNYPVLLVMSRFGIALGFGDKSIGEVCRENGVHTGTFLAVVNLLLNEGEAEEYRGDISVGALLGYLHNSHDYFLHFRLPAIRRNLLGAIDCGGEDIAIAIFRFFDEYVAEVQKHMRYEETTVFPYVNALLRGERPAGYSIAVFRKRHDQVEAKLTELKNILIKYYPASGSNELNSVLFDIFTCEQDLASHNYIEDYLFVPAIQELERKIEETR</sequence>